<keyword evidence="1" id="KW-0472">Membrane</keyword>
<proteinExistence type="predicted"/>
<name>A0ABY5ZNU3_9BACT</name>
<feature type="transmembrane region" description="Helical" evidence="1">
    <location>
        <begin position="82"/>
        <end position="103"/>
    </location>
</feature>
<reference evidence="2" key="1">
    <citation type="journal article" date="2022" name="Environ. Microbiol.">
        <title>Geoalkalibacter halelectricus SAP #1 sp. nov. possessing extracellular electron transfer and mineral#reducing capabilities from a haloalkaline environment.</title>
        <authorList>
            <person name="Yadav S."/>
            <person name="Singh R."/>
            <person name="Sundharam S.S."/>
            <person name="Chaudhary S."/>
            <person name="Krishnamurthi S."/>
            <person name="Patil S.A."/>
        </authorList>
    </citation>
    <scope>NUCLEOTIDE SEQUENCE</scope>
    <source>
        <strain evidence="2">SAP-1</strain>
    </source>
</reference>
<feature type="transmembrane region" description="Helical" evidence="1">
    <location>
        <begin position="254"/>
        <end position="273"/>
    </location>
</feature>
<dbReference type="RefSeq" id="WP_260749137.1">
    <property type="nucleotide sequence ID" value="NZ_CP092109.1"/>
</dbReference>
<feature type="transmembrane region" description="Helical" evidence="1">
    <location>
        <begin position="306"/>
        <end position="328"/>
    </location>
</feature>
<feature type="transmembrane region" description="Helical" evidence="1">
    <location>
        <begin position="334"/>
        <end position="356"/>
    </location>
</feature>
<feature type="transmembrane region" description="Helical" evidence="1">
    <location>
        <begin position="43"/>
        <end position="61"/>
    </location>
</feature>
<keyword evidence="3" id="KW-1185">Reference proteome</keyword>
<feature type="transmembrane region" description="Helical" evidence="1">
    <location>
        <begin position="185"/>
        <end position="205"/>
    </location>
</feature>
<organism evidence="2 3">
    <name type="scientific">Geoalkalibacter halelectricus</name>
    <dbReference type="NCBI Taxonomy" id="2847045"/>
    <lineage>
        <taxon>Bacteria</taxon>
        <taxon>Pseudomonadati</taxon>
        <taxon>Thermodesulfobacteriota</taxon>
        <taxon>Desulfuromonadia</taxon>
        <taxon>Desulfuromonadales</taxon>
        <taxon>Geoalkalibacteraceae</taxon>
        <taxon>Geoalkalibacter</taxon>
    </lineage>
</organism>
<accession>A0ABY5ZNU3</accession>
<feature type="transmembrane region" description="Helical" evidence="1">
    <location>
        <begin position="368"/>
        <end position="390"/>
    </location>
</feature>
<sequence length="434" mass="47512">MTDKPLTLREISWFFFPLMLNVQFMSVSHSFINAALARQQDPITSLAAFSVAMVLHMFVAAPSYQNQAITIAMVRGRKSLHATWIFVLLTAVYVAVLLALLAWSPVGDFVLYRFLGVEEKVAVEVRAVLAILVPLPFLTGARGLLQGLVIQARRTGLVSTATGIRIGALLAFLALGAPFLTGARLAAVALLGCIAVETLFAAWFARRCHIDHGDVREHSLGEIFRFSLPLAFSSSLQYTIPLLINAIISRLPDGPLALAAFGVIRGFLFLLAGPLRNLQQAYQTLVHRAGDYPALLRFHRRVSGSLAVLLLLTAYPLNGPILGTVMGLDADTRAYIALPLAGCALFPLLHGACNLLRGIFTQNHQTGLLSRATVYKFLYLLLCWGLILLWTPPLPGVTVAIFLIISAEFLEWVYMHLRCRARLPEVFAAVDSAR</sequence>
<dbReference type="Pfam" id="PF07260">
    <property type="entry name" value="ANKH"/>
    <property type="match status" value="1"/>
</dbReference>
<feature type="transmembrane region" description="Helical" evidence="1">
    <location>
        <begin position="157"/>
        <end position="179"/>
    </location>
</feature>
<gene>
    <name evidence="2" type="ORF">L9S41_05060</name>
</gene>
<evidence type="ECO:0008006" key="4">
    <source>
        <dbReference type="Google" id="ProtNLM"/>
    </source>
</evidence>
<protein>
    <recommendedName>
        <fullName evidence="4">Na+-driven multidrug efflux pump</fullName>
    </recommendedName>
</protein>
<evidence type="ECO:0000313" key="2">
    <source>
        <dbReference type="EMBL" id="UWZ80773.1"/>
    </source>
</evidence>
<dbReference type="EMBL" id="CP092109">
    <property type="protein sequence ID" value="UWZ80773.1"/>
    <property type="molecule type" value="Genomic_DNA"/>
</dbReference>
<feature type="transmembrane region" description="Helical" evidence="1">
    <location>
        <begin position="396"/>
        <end position="414"/>
    </location>
</feature>
<keyword evidence="1" id="KW-1133">Transmembrane helix</keyword>
<keyword evidence="1" id="KW-0812">Transmembrane</keyword>
<evidence type="ECO:0000256" key="1">
    <source>
        <dbReference type="SAM" id="Phobius"/>
    </source>
</evidence>
<feature type="transmembrane region" description="Helical" evidence="1">
    <location>
        <begin position="123"/>
        <end position="145"/>
    </location>
</feature>
<dbReference type="Proteomes" id="UP001060414">
    <property type="component" value="Chromosome"/>
</dbReference>
<evidence type="ECO:0000313" key="3">
    <source>
        <dbReference type="Proteomes" id="UP001060414"/>
    </source>
</evidence>
<feature type="transmembrane region" description="Helical" evidence="1">
    <location>
        <begin position="12"/>
        <end position="37"/>
    </location>
</feature>
<feature type="transmembrane region" description="Helical" evidence="1">
    <location>
        <begin position="226"/>
        <end position="248"/>
    </location>
</feature>
<dbReference type="InterPro" id="IPR009887">
    <property type="entry name" value="ANKH"/>
</dbReference>